<dbReference type="AlphaFoldDB" id="A0A4P9YCX2"/>
<sequence length="614" mass="71502">MENKEQLIQWIEVNLSNESQVKSIKSFFQRFSFEVLKNFTKGDWVAEFASEGRAIYNYIHREKAESVKSLHTEELAPKKMKLAFDDWTLETEEISNVFNSAKLLSAIRNVKENLLALKHILSVPFASMIQETDRFSLDKDRCFTYQGRNCLQSLWKTIKETRSGPSSSCVNVIGTVGFGKSYMLAALAAQLRKEKYPVIYIRSCSQLLTDYKKTIFLAFKLLFPSVSNYDQVCAIIATNKYKWIVIADQWNSIDEKKYESIRHRFFELFGALKCIVKGMSMNSTVWNLMKNTEQSETNIFFYGGFDEEEFSEWIKNQTETLNRKLFEVNKDELVRLTGRVPLYLSIFESLYHENITWDSLVEAVMADIRIKKFKDCLVQFYKPFDAAIVWKVYYALLSKSKVIEKDHIDRRFFYVNHGQLLATGEISTTLLYSVWKMKAADNQILTNWPHLLKGYTLNGSSFCFLVGDVIKAVVCRDGISKYIKKNYIVIERKFFMPGREKGTFIPSTQDHWRLYDPHIYNYAGVDMVLVTETAIVGIQVTIASTYNSWTRFFETWKPIADENHLSIEGLFVASDDFTHDEENVAVVYLKNVYHKLWKVLGSIRSYQNCRKVLK</sequence>
<organism evidence="1 2">
    <name type="scientific">Rozella allomycis (strain CSF55)</name>
    <dbReference type="NCBI Taxonomy" id="988480"/>
    <lineage>
        <taxon>Eukaryota</taxon>
        <taxon>Fungi</taxon>
        <taxon>Fungi incertae sedis</taxon>
        <taxon>Cryptomycota</taxon>
        <taxon>Cryptomycota incertae sedis</taxon>
        <taxon>Rozella</taxon>
    </lineage>
</organism>
<dbReference type="Gene3D" id="3.40.50.300">
    <property type="entry name" value="P-loop containing nucleotide triphosphate hydrolases"/>
    <property type="match status" value="1"/>
</dbReference>
<dbReference type="SUPFAM" id="SSF52540">
    <property type="entry name" value="P-loop containing nucleoside triphosphate hydrolases"/>
    <property type="match status" value="1"/>
</dbReference>
<dbReference type="InterPro" id="IPR027417">
    <property type="entry name" value="P-loop_NTPase"/>
</dbReference>
<reference evidence="2" key="1">
    <citation type="journal article" date="2018" name="Nat. Microbiol.">
        <title>Leveraging single-cell genomics to expand the fungal tree of life.</title>
        <authorList>
            <person name="Ahrendt S.R."/>
            <person name="Quandt C.A."/>
            <person name="Ciobanu D."/>
            <person name="Clum A."/>
            <person name="Salamov A."/>
            <person name="Andreopoulos B."/>
            <person name="Cheng J.F."/>
            <person name="Woyke T."/>
            <person name="Pelin A."/>
            <person name="Henrissat B."/>
            <person name="Reynolds N.K."/>
            <person name="Benny G.L."/>
            <person name="Smith M.E."/>
            <person name="James T.Y."/>
            <person name="Grigoriev I.V."/>
        </authorList>
    </citation>
    <scope>NUCLEOTIDE SEQUENCE [LARGE SCALE GENOMIC DNA]</scope>
    <source>
        <strain evidence="2">CSF55</strain>
    </source>
</reference>
<dbReference type="Proteomes" id="UP000281549">
    <property type="component" value="Unassembled WGS sequence"/>
</dbReference>
<name>A0A4P9YCX2_ROZAC</name>
<evidence type="ECO:0000313" key="1">
    <source>
        <dbReference type="EMBL" id="RKP17177.1"/>
    </source>
</evidence>
<dbReference type="EMBL" id="ML005984">
    <property type="protein sequence ID" value="RKP17177.1"/>
    <property type="molecule type" value="Genomic_DNA"/>
</dbReference>
<evidence type="ECO:0000313" key="2">
    <source>
        <dbReference type="Proteomes" id="UP000281549"/>
    </source>
</evidence>
<proteinExistence type="predicted"/>
<gene>
    <name evidence="1" type="ORF">ROZALSC1DRAFT_30991</name>
</gene>
<accession>A0A4P9YCX2</accession>
<protein>
    <submittedName>
        <fullName evidence="1">Uncharacterized protein</fullName>
    </submittedName>
</protein>